<feature type="compositionally biased region" description="Low complexity" evidence="1">
    <location>
        <begin position="515"/>
        <end position="528"/>
    </location>
</feature>
<name>A0A8S4PAF3_OWEFU</name>
<dbReference type="Pfam" id="PF15296">
    <property type="entry name" value="Codanin-1_C"/>
    <property type="match status" value="1"/>
</dbReference>
<comment type="caution">
    <text evidence="3">The sequence shown here is derived from an EMBL/GenBank/DDBJ whole genome shotgun (WGS) entry which is preliminary data.</text>
</comment>
<feature type="region of interest" description="Disordered" evidence="1">
    <location>
        <begin position="329"/>
        <end position="424"/>
    </location>
</feature>
<reference evidence="3" key="1">
    <citation type="submission" date="2022-03" db="EMBL/GenBank/DDBJ databases">
        <authorList>
            <person name="Martin C."/>
        </authorList>
    </citation>
    <scope>NUCLEOTIDE SEQUENCE</scope>
</reference>
<dbReference type="PANTHER" id="PTHR28678:SF1">
    <property type="entry name" value="CODANIN-1"/>
    <property type="match status" value="1"/>
</dbReference>
<protein>
    <recommendedName>
        <fullName evidence="2">Codanin-1 C-terminal domain-containing protein</fullName>
    </recommendedName>
</protein>
<feature type="region of interest" description="Disordered" evidence="1">
    <location>
        <begin position="65"/>
        <end position="301"/>
    </location>
</feature>
<feature type="domain" description="Codanin-1 C-terminal" evidence="2">
    <location>
        <begin position="1023"/>
        <end position="1134"/>
    </location>
</feature>
<evidence type="ECO:0000259" key="2">
    <source>
        <dbReference type="Pfam" id="PF15296"/>
    </source>
</evidence>
<dbReference type="Proteomes" id="UP000749559">
    <property type="component" value="Unassembled WGS sequence"/>
</dbReference>
<feature type="region of interest" description="Disordered" evidence="1">
    <location>
        <begin position="507"/>
        <end position="528"/>
    </location>
</feature>
<feature type="compositionally biased region" description="Basic residues" evidence="1">
    <location>
        <begin position="337"/>
        <end position="348"/>
    </location>
</feature>
<gene>
    <name evidence="3" type="ORF">OFUS_LOCUS16173</name>
</gene>
<proteinExistence type="predicted"/>
<dbReference type="PANTHER" id="PTHR28678">
    <property type="entry name" value="CODANIN-1"/>
    <property type="match status" value="1"/>
</dbReference>
<evidence type="ECO:0000256" key="1">
    <source>
        <dbReference type="SAM" id="MobiDB-lite"/>
    </source>
</evidence>
<feature type="compositionally biased region" description="Polar residues" evidence="1">
    <location>
        <begin position="264"/>
        <end position="274"/>
    </location>
</feature>
<evidence type="ECO:0000313" key="4">
    <source>
        <dbReference type="Proteomes" id="UP000749559"/>
    </source>
</evidence>
<dbReference type="GO" id="GO:0006325">
    <property type="term" value="P:chromatin organization"/>
    <property type="evidence" value="ECO:0007669"/>
    <property type="project" value="TreeGrafter"/>
</dbReference>
<dbReference type="InterPro" id="IPR028171">
    <property type="entry name" value="Codanin-1_C"/>
</dbReference>
<dbReference type="OrthoDB" id="20982at2759"/>
<dbReference type="EMBL" id="CAIIXF020000008">
    <property type="protein sequence ID" value="CAH1791037.1"/>
    <property type="molecule type" value="Genomic_DNA"/>
</dbReference>
<evidence type="ECO:0000313" key="3">
    <source>
        <dbReference type="EMBL" id="CAH1791037.1"/>
    </source>
</evidence>
<organism evidence="3 4">
    <name type="scientific">Owenia fusiformis</name>
    <name type="common">Polychaete worm</name>
    <dbReference type="NCBI Taxonomy" id="6347"/>
    <lineage>
        <taxon>Eukaryota</taxon>
        <taxon>Metazoa</taxon>
        <taxon>Spiralia</taxon>
        <taxon>Lophotrochozoa</taxon>
        <taxon>Annelida</taxon>
        <taxon>Polychaeta</taxon>
        <taxon>Sedentaria</taxon>
        <taxon>Canalipalpata</taxon>
        <taxon>Sabellida</taxon>
        <taxon>Oweniida</taxon>
        <taxon>Oweniidae</taxon>
        <taxon>Owenia</taxon>
    </lineage>
</organism>
<dbReference type="InterPro" id="IPR040031">
    <property type="entry name" value="Codanin-1"/>
</dbReference>
<dbReference type="GO" id="GO:0005634">
    <property type="term" value="C:nucleus"/>
    <property type="evidence" value="ECO:0007669"/>
    <property type="project" value="TreeGrafter"/>
</dbReference>
<feature type="compositionally biased region" description="Low complexity" evidence="1">
    <location>
        <begin position="252"/>
        <end position="263"/>
    </location>
</feature>
<feature type="compositionally biased region" description="Polar residues" evidence="1">
    <location>
        <begin position="86"/>
        <end position="126"/>
    </location>
</feature>
<keyword evidence="4" id="KW-1185">Reference proteome</keyword>
<accession>A0A8S4PAF3</accession>
<sequence>MAAILELLLLQEISPSTSFSWLLNRLDENDKIPPLLKEQKQLKGEFVPYFLNYLRDQSLHLLQNSKSTTVTPAKTPVGKRLKEVPRQSTPIQNQGRGKQLFPNTNQHDISSSSIDSPNLYGSSSKGNGRHNNKQTHTNDGQNKPDGSFKYEQRSRQRSSLGEFFRTPEIERRKKKSPSPNNQNFKDDDSPVLNNRRSTGKGSGPTKSPCATVPPPVFNLTMEEFPSLGGGKSNDASIQAQMGPLSPVDEETSGASTTSTTQSSCNNINPANTLNIKPKHNGIKDNTENEVPSCKTKDWDSNQRLISPGGTFLQGKKSNDYVYTLTGDIQKLSPKSPNKNKKGKNKRAKSPLVSVLDTKPQPTSAVIKRLSLNKPSLPDESKSDTYSTVNQKPTKKSDKPKRMAFTTLEKYEPNTEPTNTKSDSKRIGFTTIEKYETQNTGKSSEFSKRRIIPTMIEPPSDKNASKSQLIGGLSSSSNTGSAKFVCATEKTSGVEGDIEAERELLRQERTRRESESGGPLPTPTKTPTKGQLDRLFSVDVVKADHEEVTSKKELDILVEVYCGCINNHLVPNLTVELYFVIQLLTARHGEMELSIDSMADIDEVNYLGSVHNAVYFAVAVLERQERFLSLMDRGTLRLLADNPRVTEFSQDLQNKLTVFYSNTKAEVSQNVFASPVAAVSFQVETDNRKNFPSDKSFHTFKKQRDTFYELLREWEEKHTSPGWSIATAMAPRVQSLVNASMDLVNHMHFARLFQSQLIATCKDDSGFKQQGDDGNISLLAQLKQTNPEKFKRLQERFITPSSSGGPCPQPSFSGSQEFFRDFILTACCATFNQHLLDSLNAKIIELNSVQYECLDQESEDGTGLNQEELESFGTSLLMLRLLGKFSGFVTFMPYQTPDRPPDSVEKSYILLRNKTTPSLDIEEMIQCAIRDERLMVTIPWVVEYLSMLDPVAPQLQYYTWVLLLLVQIHRMSSGKSGTNWLMVSLVLGWLFETHIFPDGLFFTASGECANTDLAAPTSSHTGLDNLPLVTQDLLHSCCPYLGEIRSLLVEFAVGMSGNSNTVRKITPITAETPLPTVVTQKQLQLQLEENFFHNHPASMKRTVEFVADRISSNYIKRFRSGKLPQLIKEATGKVRPLMQEMSQISPDRRAKDKLISHVKECGRLIAEKGRSTAIELSNSYCDKKVSDTLSMLLPEETTSFVVAMTSKISSRLAVERVSQWMNTYITTAMFTKEMNSEYEKVLKSQKFWPLSGCGEDENPKVQKNFIDGSSASEHDERVTSPSELLTHVKNVLLDLTQGQGDEMEVHKAVDLIREVLEKRQDIMHMVLKCIGNLSLQLAVELVRSYPDIYNESLQRQFMKLWRGPLNNVLSFDSILSKSSISTITHSETREKCRVNLELLLAELVESQLITSAQLETMASTLLEKTLSNEKQECVTRIVCSIANMCHKTNTDQEKHQKSCNSIQENGEIIS</sequence>